<protein>
    <submittedName>
        <fullName evidence="1">Uncharacterized protein</fullName>
    </submittedName>
</protein>
<reference evidence="1" key="3">
    <citation type="submission" date="2025-09" db="UniProtKB">
        <authorList>
            <consortium name="Ensembl"/>
        </authorList>
    </citation>
    <scope>IDENTIFICATION</scope>
</reference>
<accession>A0A452IA36</accession>
<sequence>MELEGCWELQSNLPPPPSKTQERCGTMGRVGPFFRKEKAMKNRRNLYQGCKLIQHTGAPVVTRCNSVGFPQVAPTYIGHRPVFEPGTFSILQTHEQGRINAVVN</sequence>
<dbReference type="AlphaFoldDB" id="A0A452IA36"/>
<dbReference type="Ensembl" id="ENSGAGT00000027910.1">
    <property type="protein sequence ID" value="ENSGAGP00000024527.1"/>
    <property type="gene ID" value="ENSGAGG00000017913.1"/>
</dbReference>
<reference evidence="1" key="2">
    <citation type="submission" date="2025-08" db="UniProtKB">
        <authorList>
            <consortium name="Ensembl"/>
        </authorList>
    </citation>
    <scope>IDENTIFICATION</scope>
</reference>
<name>A0A452IA36_9SAUR</name>
<keyword evidence="2" id="KW-1185">Reference proteome</keyword>
<reference evidence="2" key="1">
    <citation type="journal article" date="2017" name="PLoS ONE">
        <title>The Agassiz's desert tortoise genome provides a resource for the conservation of a threatened species.</title>
        <authorList>
            <person name="Tollis M."/>
            <person name="DeNardo D.F."/>
            <person name="Cornelius J.A."/>
            <person name="Dolby G.A."/>
            <person name="Edwards T."/>
            <person name="Henen B.T."/>
            <person name="Karl A.E."/>
            <person name="Murphy R.W."/>
            <person name="Kusumi K."/>
        </authorList>
    </citation>
    <scope>NUCLEOTIDE SEQUENCE [LARGE SCALE GENOMIC DNA]</scope>
</reference>
<organism evidence="1 2">
    <name type="scientific">Gopherus agassizii</name>
    <name type="common">Agassiz's desert tortoise</name>
    <dbReference type="NCBI Taxonomy" id="38772"/>
    <lineage>
        <taxon>Eukaryota</taxon>
        <taxon>Metazoa</taxon>
        <taxon>Chordata</taxon>
        <taxon>Craniata</taxon>
        <taxon>Vertebrata</taxon>
        <taxon>Euteleostomi</taxon>
        <taxon>Archelosauria</taxon>
        <taxon>Testudinata</taxon>
        <taxon>Testudines</taxon>
        <taxon>Cryptodira</taxon>
        <taxon>Durocryptodira</taxon>
        <taxon>Testudinoidea</taxon>
        <taxon>Testudinidae</taxon>
        <taxon>Gopherus</taxon>
    </lineage>
</organism>
<proteinExistence type="predicted"/>
<dbReference type="Proteomes" id="UP000291020">
    <property type="component" value="Unassembled WGS sequence"/>
</dbReference>
<evidence type="ECO:0000313" key="2">
    <source>
        <dbReference type="Proteomes" id="UP000291020"/>
    </source>
</evidence>
<evidence type="ECO:0000313" key="1">
    <source>
        <dbReference type="Ensembl" id="ENSGAGP00000024527.1"/>
    </source>
</evidence>